<organism evidence="2 3">
    <name type="scientific">Irregularibacter muris</name>
    <dbReference type="NCBI Taxonomy" id="1796619"/>
    <lineage>
        <taxon>Bacteria</taxon>
        <taxon>Bacillati</taxon>
        <taxon>Bacillota</taxon>
        <taxon>Clostridia</taxon>
        <taxon>Eubacteriales</taxon>
        <taxon>Eubacteriaceae</taxon>
        <taxon>Irregularibacter</taxon>
    </lineage>
</organism>
<dbReference type="InterPro" id="IPR007165">
    <property type="entry name" value="Phage_holin_4_2"/>
</dbReference>
<feature type="transmembrane region" description="Helical" evidence="1">
    <location>
        <begin position="33"/>
        <end position="54"/>
    </location>
</feature>
<comment type="caution">
    <text evidence="2">The sequence shown here is derived from an EMBL/GenBank/DDBJ whole genome shotgun (WGS) entry which is preliminary data.</text>
</comment>
<proteinExistence type="predicted"/>
<reference evidence="2" key="1">
    <citation type="submission" date="2022-07" db="EMBL/GenBank/DDBJ databases">
        <title>Enhanced cultured diversity of the mouse gut microbiota enables custom-made synthetic communities.</title>
        <authorList>
            <person name="Afrizal A."/>
        </authorList>
    </citation>
    <scope>NUCLEOTIDE SEQUENCE</scope>
    <source>
        <strain evidence="2">DSM 28593</strain>
    </source>
</reference>
<dbReference type="AlphaFoldDB" id="A0AAE3HCY4"/>
<keyword evidence="1" id="KW-0812">Transmembrane</keyword>
<dbReference type="Pfam" id="PF04020">
    <property type="entry name" value="Phage_holin_4_2"/>
    <property type="match status" value="1"/>
</dbReference>
<dbReference type="EMBL" id="JANKAS010000001">
    <property type="protein sequence ID" value="MCR1897536.1"/>
    <property type="molecule type" value="Genomic_DNA"/>
</dbReference>
<dbReference type="Proteomes" id="UP001205748">
    <property type="component" value="Unassembled WGS sequence"/>
</dbReference>
<feature type="transmembrane region" description="Helical" evidence="1">
    <location>
        <begin position="85"/>
        <end position="106"/>
    </location>
</feature>
<keyword evidence="3" id="KW-1185">Reference proteome</keyword>
<feature type="transmembrane region" description="Helical" evidence="1">
    <location>
        <begin position="61"/>
        <end position="79"/>
    </location>
</feature>
<evidence type="ECO:0000313" key="3">
    <source>
        <dbReference type="Proteomes" id="UP001205748"/>
    </source>
</evidence>
<gene>
    <name evidence="2" type="ORF">NSA47_00840</name>
</gene>
<dbReference type="PANTHER" id="PTHR37309">
    <property type="entry name" value="SLR0284 PROTEIN"/>
    <property type="match status" value="1"/>
</dbReference>
<evidence type="ECO:0000256" key="1">
    <source>
        <dbReference type="SAM" id="Phobius"/>
    </source>
</evidence>
<dbReference type="PANTHER" id="PTHR37309:SF1">
    <property type="entry name" value="SLR0284 PROTEIN"/>
    <property type="match status" value="1"/>
</dbReference>
<sequence>MNIGKLIIRIIVSAVAIGIATFLTPGMTNRGGIWSLLLAAIVIGILDWGIAKLIKVDASPFGRGIVGFLVAALILYLTGRIVQGFNVSILGAIVGALILGVVDALLPGETDTM</sequence>
<accession>A0AAE3HCY4</accession>
<keyword evidence="1" id="KW-0472">Membrane</keyword>
<feature type="transmembrane region" description="Helical" evidence="1">
    <location>
        <begin position="7"/>
        <end position="27"/>
    </location>
</feature>
<keyword evidence="1" id="KW-1133">Transmembrane helix</keyword>
<protein>
    <submittedName>
        <fullName evidence="2">Phage holin family protein</fullName>
    </submittedName>
</protein>
<evidence type="ECO:0000313" key="2">
    <source>
        <dbReference type="EMBL" id="MCR1897536.1"/>
    </source>
</evidence>
<name>A0AAE3HCY4_9FIRM</name>
<dbReference type="RefSeq" id="WP_257528939.1">
    <property type="nucleotide sequence ID" value="NZ_JANKAS010000001.1"/>
</dbReference>